<feature type="transmembrane region" description="Helical" evidence="7">
    <location>
        <begin position="132"/>
        <end position="155"/>
    </location>
</feature>
<dbReference type="SUPFAM" id="SSF161098">
    <property type="entry name" value="MetI-like"/>
    <property type="match status" value="1"/>
</dbReference>
<evidence type="ECO:0000256" key="6">
    <source>
        <dbReference type="ARBA" id="ARBA00023136"/>
    </source>
</evidence>
<comment type="similarity">
    <text evidence="7">Belongs to the binding-protein-dependent transport system permease family.</text>
</comment>
<keyword evidence="3" id="KW-1003">Cell membrane</keyword>
<accession>A0A537JDS9</accession>
<dbReference type="Gene3D" id="1.10.3720.10">
    <property type="entry name" value="MetI-like"/>
    <property type="match status" value="1"/>
</dbReference>
<dbReference type="Proteomes" id="UP000320048">
    <property type="component" value="Unassembled WGS sequence"/>
</dbReference>
<proteinExistence type="inferred from homology"/>
<dbReference type="EMBL" id="VBAO01000178">
    <property type="protein sequence ID" value="TMI81246.1"/>
    <property type="molecule type" value="Genomic_DNA"/>
</dbReference>
<dbReference type="InterPro" id="IPR035906">
    <property type="entry name" value="MetI-like_sf"/>
</dbReference>
<keyword evidence="6 7" id="KW-0472">Membrane</keyword>
<comment type="caution">
    <text evidence="9">The sequence shown here is derived from an EMBL/GenBank/DDBJ whole genome shotgun (WGS) entry which is preliminary data.</text>
</comment>
<organism evidence="9 10">
    <name type="scientific">Candidatus Segetimicrobium genomatis</name>
    <dbReference type="NCBI Taxonomy" id="2569760"/>
    <lineage>
        <taxon>Bacteria</taxon>
        <taxon>Bacillati</taxon>
        <taxon>Candidatus Sysuimicrobiota</taxon>
        <taxon>Candidatus Sysuimicrobiia</taxon>
        <taxon>Candidatus Sysuimicrobiales</taxon>
        <taxon>Candidatus Segetimicrobiaceae</taxon>
        <taxon>Candidatus Segetimicrobium</taxon>
    </lineage>
</organism>
<dbReference type="InterPro" id="IPR000515">
    <property type="entry name" value="MetI-like"/>
</dbReference>
<evidence type="ECO:0000313" key="9">
    <source>
        <dbReference type="EMBL" id="TMI81246.1"/>
    </source>
</evidence>
<feature type="transmembrane region" description="Helical" evidence="7">
    <location>
        <begin position="232"/>
        <end position="257"/>
    </location>
</feature>
<dbReference type="PANTHER" id="PTHR43163:SF6">
    <property type="entry name" value="DIPEPTIDE TRANSPORT SYSTEM PERMEASE PROTEIN DPPB-RELATED"/>
    <property type="match status" value="1"/>
</dbReference>
<evidence type="ECO:0000256" key="4">
    <source>
        <dbReference type="ARBA" id="ARBA00022692"/>
    </source>
</evidence>
<name>A0A537JDS9_9BACT</name>
<dbReference type="AlphaFoldDB" id="A0A537JDS9"/>
<keyword evidence="5 7" id="KW-1133">Transmembrane helix</keyword>
<evidence type="ECO:0000313" key="10">
    <source>
        <dbReference type="Proteomes" id="UP000320048"/>
    </source>
</evidence>
<evidence type="ECO:0000256" key="7">
    <source>
        <dbReference type="RuleBase" id="RU363032"/>
    </source>
</evidence>
<feature type="transmembrane region" description="Helical" evidence="7">
    <location>
        <begin position="9"/>
        <end position="29"/>
    </location>
</feature>
<feature type="transmembrane region" description="Helical" evidence="7">
    <location>
        <begin position="175"/>
        <end position="196"/>
    </location>
</feature>
<keyword evidence="2 7" id="KW-0813">Transport</keyword>
<reference evidence="9 10" key="1">
    <citation type="journal article" date="2019" name="Nat. Microbiol.">
        <title>Mediterranean grassland soil C-N compound turnover is dependent on rainfall and depth, and is mediated by genomically divergent microorganisms.</title>
        <authorList>
            <person name="Diamond S."/>
            <person name="Andeer P.F."/>
            <person name="Li Z."/>
            <person name="Crits-Christoph A."/>
            <person name="Burstein D."/>
            <person name="Anantharaman K."/>
            <person name="Lane K.R."/>
            <person name="Thomas B.C."/>
            <person name="Pan C."/>
            <person name="Northen T.R."/>
            <person name="Banfield J.F."/>
        </authorList>
    </citation>
    <scope>NUCLEOTIDE SEQUENCE [LARGE SCALE GENOMIC DNA]</scope>
    <source>
        <strain evidence="9">NP_7</strain>
    </source>
</reference>
<evidence type="ECO:0000256" key="2">
    <source>
        <dbReference type="ARBA" id="ARBA00022448"/>
    </source>
</evidence>
<dbReference type="InterPro" id="IPR045621">
    <property type="entry name" value="BPD_transp_1_N"/>
</dbReference>
<dbReference type="Pfam" id="PF00528">
    <property type="entry name" value="BPD_transp_1"/>
    <property type="match status" value="1"/>
</dbReference>
<evidence type="ECO:0000256" key="1">
    <source>
        <dbReference type="ARBA" id="ARBA00004651"/>
    </source>
</evidence>
<feature type="domain" description="ABC transmembrane type-1" evidence="8">
    <location>
        <begin position="95"/>
        <end position="305"/>
    </location>
</feature>
<dbReference type="CDD" id="cd06261">
    <property type="entry name" value="TM_PBP2"/>
    <property type="match status" value="1"/>
</dbReference>
<evidence type="ECO:0000256" key="3">
    <source>
        <dbReference type="ARBA" id="ARBA00022475"/>
    </source>
</evidence>
<feature type="transmembrane region" description="Helical" evidence="7">
    <location>
        <begin position="286"/>
        <end position="308"/>
    </location>
</feature>
<dbReference type="GO" id="GO:0071916">
    <property type="term" value="F:dipeptide transmembrane transporter activity"/>
    <property type="evidence" value="ECO:0007669"/>
    <property type="project" value="TreeGrafter"/>
</dbReference>
<keyword evidence="4 7" id="KW-0812">Transmembrane</keyword>
<sequence length="315" mass="33576">MLAFVVRRLAALVPVLFVVAVFVFSLIHITPGDPAAYMLGPSASPAEVEHLRGVLGLNLPLYQQFVIWLGHALRGDLGQSIFMGIPVSVSIAQRLEPTFLLTLLAVIFMVAIGIPAGTLAATRRNTLADQAVMALAVLGLSVPSFWLGLNLILLVGVKLRWLPVAGYVPLAQGGVWAAVRTLLMPAVSLGFINAALIARITRSSMLDVLGLDFVRTARAKGLPRAAVIWRHALANAILPVLTAVGNTFTVLLGGLVVTEQVFAIPGVGQLVINAVLRRDYPVIQGAVLYVVTLYIVINIGLDVLYAAADPRIKYS</sequence>
<feature type="transmembrane region" description="Helical" evidence="7">
    <location>
        <begin position="99"/>
        <end position="120"/>
    </location>
</feature>
<evidence type="ECO:0000259" key="8">
    <source>
        <dbReference type="PROSITE" id="PS50928"/>
    </source>
</evidence>
<comment type="subcellular location">
    <subcellularLocation>
        <location evidence="1 7">Cell membrane</location>
        <topology evidence="1 7">Multi-pass membrane protein</topology>
    </subcellularLocation>
</comment>
<gene>
    <name evidence="9" type="ORF">E6H04_07230</name>
</gene>
<protein>
    <submittedName>
        <fullName evidence="9">ABC transporter permease</fullName>
    </submittedName>
</protein>
<evidence type="ECO:0000256" key="5">
    <source>
        <dbReference type="ARBA" id="ARBA00022989"/>
    </source>
</evidence>
<dbReference type="PANTHER" id="PTHR43163">
    <property type="entry name" value="DIPEPTIDE TRANSPORT SYSTEM PERMEASE PROTEIN DPPB-RELATED"/>
    <property type="match status" value="1"/>
</dbReference>
<dbReference type="Pfam" id="PF19300">
    <property type="entry name" value="BPD_transp_1_N"/>
    <property type="match status" value="1"/>
</dbReference>
<dbReference type="GO" id="GO:0005886">
    <property type="term" value="C:plasma membrane"/>
    <property type="evidence" value="ECO:0007669"/>
    <property type="project" value="UniProtKB-SubCell"/>
</dbReference>
<dbReference type="PROSITE" id="PS50928">
    <property type="entry name" value="ABC_TM1"/>
    <property type="match status" value="1"/>
</dbReference>